<dbReference type="PROSITE" id="PS50977">
    <property type="entry name" value="HTH_TETR_2"/>
    <property type="match status" value="1"/>
</dbReference>
<dbReference type="InterPro" id="IPR009057">
    <property type="entry name" value="Homeodomain-like_sf"/>
</dbReference>
<dbReference type="EMBL" id="BPQJ01000025">
    <property type="protein sequence ID" value="GJD64476.1"/>
    <property type="molecule type" value="Genomic_DNA"/>
</dbReference>
<dbReference type="Pfam" id="PF17939">
    <property type="entry name" value="TetR_C_30"/>
    <property type="match status" value="1"/>
</dbReference>
<dbReference type="PANTHER" id="PTHR30055:SF235">
    <property type="entry name" value="TRANSCRIPTIONAL REGULATORY PROTEIN"/>
    <property type="match status" value="1"/>
</dbReference>
<dbReference type="PANTHER" id="PTHR30055">
    <property type="entry name" value="HTH-TYPE TRANSCRIPTIONAL REGULATOR RUTR"/>
    <property type="match status" value="1"/>
</dbReference>
<dbReference type="GO" id="GO:0000976">
    <property type="term" value="F:transcription cis-regulatory region binding"/>
    <property type="evidence" value="ECO:0007669"/>
    <property type="project" value="TreeGrafter"/>
</dbReference>
<keyword evidence="5" id="KW-1185">Reference proteome</keyword>
<accession>A0AA37HFA4</accession>
<dbReference type="Pfam" id="PF00440">
    <property type="entry name" value="TetR_N"/>
    <property type="match status" value="1"/>
</dbReference>
<protein>
    <submittedName>
        <fullName evidence="4">HTH-type transcriptional regulator BetI</fullName>
    </submittedName>
</protein>
<comment type="caution">
    <text evidence="4">The sequence shown here is derived from an EMBL/GenBank/DDBJ whole genome shotgun (WGS) entry which is preliminary data.</text>
</comment>
<proteinExistence type="predicted"/>
<dbReference type="PRINTS" id="PR00455">
    <property type="entry name" value="HTHTETR"/>
</dbReference>
<reference evidence="4" key="1">
    <citation type="journal article" date="2016" name="Front. Microbiol.">
        <title>Genome Sequence of the Piezophilic, Mesophilic Sulfate-Reducing Bacterium Desulfovibrio indicus J2T.</title>
        <authorList>
            <person name="Cao J."/>
            <person name="Maignien L."/>
            <person name="Shao Z."/>
            <person name="Alain K."/>
            <person name="Jebbar M."/>
        </authorList>
    </citation>
    <scope>NUCLEOTIDE SEQUENCE</scope>
    <source>
        <strain evidence="4">JCM 32048</strain>
    </source>
</reference>
<dbReference type="InterPro" id="IPR023772">
    <property type="entry name" value="DNA-bd_HTH_TetR-type_CS"/>
</dbReference>
<evidence type="ECO:0000259" key="3">
    <source>
        <dbReference type="PROSITE" id="PS50977"/>
    </source>
</evidence>
<gene>
    <name evidence="4" type="primary">betI_8</name>
    <name evidence="4" type="ORF">MPEAHAMD_4659</name>
</gene>
<dbReference type="InterPro" id="IPR036271">
    <property type="entry name" value="Tet_transcr_reg_TetR-rel_C_sf"/>
</dbReference>
<evidence type="ECO:0000256" key="1">
    <source>
        <dbReference type="ARBA" id="ARBA00023125"/>
    </source>
</evidence>
<sequence length="237" mass="25867">MRVSTTILGVKEKKRGPQGGPGRPVGNEDYRTAILDAAEEQFATNGFTGTTLREISEKVGVNQALINYYFRSKLGLYEAVFLRRAVTISDERSTRLEALSAGAAAPTVRQIIAAFLAPTLEMRATPGGRMFLRLQARLHTEPPEISYPLRRHAYDASTRAYADALARAMPHLSRKTISWRLTLVIGAYLYAFSDTHRLDEIEPGIETDSAELLDEIVGFATAGMLSGGDFDGKSGAG</sequence>
<dbReference type="GO" id="GO:0003700">
    <property type="term" value="F:DNA-binding transcription factor activity"/>
    <property type="evidence" value="ECO:0007669"/>
    <property type="project" value="TreeGrafter"/>
</dbReference>
<dbReference type="Proteomes" id="UP001055286">
    <property type="component" value="Unassembled WGS sequence"/>
</dbReference>
<evidence type="ECO:0000313" key="4">
    <source>
        <dbReference type="EMBL" id="GJD64476.1"/>
    </source>
</evidence>
<dbReference type="AlphaFoldDB" id="A0AA37HFA4"/>
<dbReference type="PROSITE" id="PS01081">
    <property type="entry name" value="HTH_TETR_1"/>
    <property type="match status" value="1"/>
</dbReference>
<dbReference type="Gene3D" id="1.10.357.10">
    <property type="entry name" value="Tetracycline Repressor, domain 2"/>
    <property type="match status" value="1"/>
</dbReference>
<organism evidence="4 5">
    <name type="scientific">Methylobacterium frigidaeris</name>
    <dbReference type="NCBI Taxonomy" id="2038277"/>
    <lineage>
        <taxon>Bacteria</taxon>
        <taxon>Pseudomonadati</taxon>
        <taxon>Pseudomonadota</taxon>
        <taxon>Alphaproteobacteria</taxon>
        <taxon>Hyphomicrobiales</taxon>
        <taxon>Methylobacteriaceae</taxon>
        <taxon>Methylobacterium</taxon>
    </lineage>
</organism>
<feature type="domain" description="HTH tetR-type" evidence="3">
    <location>
        <begin position="28"/>
        <end position="88"/>
    </location>
</feature>
<dbReference type="InterPro" id="IPR050109">
    <property type="entry name" value="HTH-type_TetR-like_transc_reg"/>
</dbReference>
<name>A0AA37HFA4_9HYPH</name>
<dbReference type="InterPro" id="IPR041586">
    <property type="entry name" value="PsrA_TetR_C"/>
</dbReference>
<evidence type="ECO:0000313" key="5">
    <source>
        <dbReference type="Proteomes" id="UP001055286"/>
    </source>
</evidence>
<dbReference type="SUPFAM" id="SSF48498">
    <property type="entry name" value="Tetracyclin repressor-like, C-terminal domain"/>
    <property type="match status" value="1"/>
</dbReference>
<evidence type="ECO:0000256" key="2">
    <source>
        <dbReference type="PROSITE-ProRule" id="PRU00335"/>
    </source>
</evidence>
<dbReference type="InterPro" id="IPR001647">
    <property type="entry name" value="HTH_TetR"/>
</dbReference>
<reference evidence="4" key="2">
    <citation type="submission" date="2021-08" db="EMBL/GenBank/DDBJ databases">
        <authorList>
            <person name="Tani A."/>
            <person name="Ola A."/>
            <person name="Ogura Y."/>
            <person name="Katsura K."/>
            <person name="Hayashi T."/>
        </authorList>
    </citation>
    <scope>NUCLEOTIDE SEQUENCE</scope>
    <source>
        <strain evidence="4">JCM 32048</strain>
    </source>
</reference>
<keyword evidence="1 2" id="KW-0238">DNA-binding</keyword>
<dbReference type="SUPFAM" id="SSF46689">
    <property type="entry name" value="Homeodomain-like"/>
    <property type="match status" value="1"/>
</dbReference>
<feature type="DNA-binding region" description="H-T-H motif" evidence="2">
    <location>
        <begin position="51"/>
        <end position="70"/>
    </location>
</feature>